<feature type="signal peptide" evidence="2">
    <location>
        <begin position="1"/>
        <end position="24"/>
    </location>
</feature>
<sequence length="100" mass="9986">MTARIRIPAVFLGLAAAASLGACAEPGETSPNFGAAVRHNMAVHIINPAPDYGPGAQPTGSGRRQALATERYATGTVIRPPAPSTTTGALSKSEGSGGSE</sequence>
<proteinExistence type="predicted"/>
<evidence type="ECO:0000256" key="1">
    <source>
        <dbReference type="SAM" id="MobiDB-lite"/>
    </source>
</evidence>
<evidence type="ECO:0000313" key="3">
    <source>
        <dbReference type="EMBL" id="EKV28661.1"/>
    </source>
</evidence>
<dbReference type="Proteomes" id="UP000009881">
    <property type="component" value="Unassembled WGS sequence"/>
</dbReference>
<dbReference type="AlphaFoldDB" id="K9HJA0"/>
<gene>
    <name evidence="3" type="ORF">C882_0873</name>
</gene>
<comment type="caution">
    <text evidence="3">The sequence shown here is derived from an EMBL/GenBank/DDBJ whole genome shotgun (WGS) entry which is preliminary data.</text>
</comment>
<feature type="chain" id="PRO_5003930048" description="Lipoprotein" evidence="2">
    <location>
        <begin position="25"/>
        <end position="100"/>
    </location>
</feature>
<evidence type="ECO:0008006" key="5">
    <source>
        <dbReference type="Google" id="ProtNLM"/>
    </source>
</evidence>
<dbReference type="OrthoDB" id="7409056at2"/>
<dbReference type="RefSeq" id="WP_009541529.1">
    <property type="nucleotide sequence ID" value="NZ_ANHY01000015.1"/>
</dbReference>
<organism evidence="3 4">
    <name type="scientific">Caenispirillum salinarum AK4</name>
    <dbReference type="NCBI Taxonomy" id="1238182"/>
    <lineage>
        <taxon>Bacteria</taxon>
        <taxon>Pseudomonadati</taxon>
        <taxon>Pseudomonadota</taxon>
        <taxon>Alphaproteobacteria</taxon>
        <taxon>Rhodospirillales</taxon>
        <taxon>Novispirillaceae</taxon>
        <taxon>Caenispirillum</taxon>
    </lineage>
</organism>
<keyword evidence="4" id="KW-1185">Reference proteome</keyword>
<accession>K9HJA0</accession>
<feature type="compositionally biased region" description="Polar residues" evidence="1">
    <location>
        <begin position="84"/>
        <end position="94"/>
    </location>
</feature>
<dbReference type="STRING" id="1238182.C882_0873"/>
<evidence type="ECO:0000256" key="2">
    <source>
        <dbReference type="SAM" id="SignalP"/>
    </source>
</evidence>
<protein>
    <recommendedName>
        <fullName evidence="5">Lipoprotein</fullName>
    </recommendedName>
</protein>
<keyword evidence="2" id="KW-0732">Signal</keyword>
<name>K9HJA0_9PROT</name>
<dbReference type="EMBL" id="ANHY01000015">
    <property type="protein sequence ID" value="EKV28661.1"/>
    <property type="molecule type" value="Genomic_DNA"/>
</dbReference>
<evidence type="ECO:0000313" key="4">
    <source>
        <dbReference type="Proteomes" id="UP000009881"/>
    </source>
</evidence>
<dbReference type="PROSITE" id="PS51257">
    <property type="entry name" value="PROKAR_LIPOPROTEIN"/>
    <property type="match status" value="1"/>
</dbReference>
<feature type="region of interest" description="Disordered" evidence="1">
    <location>
        <begin position="77"/>
        <end position="100"/>
    </location>
</feature>
<reference evidence="3 4" key="1">
    <citation type="journal article" date="2013" name="Genome Announc.">
        <title>Draft Genome Sequence of an Alphaproteobacterium, Caenispirillum salinarum AK4(T), Isolated from a Solar Saltern.</title>
        <authorList>
            <person name="Khatri I."/>
            <person name="Singh A."/>
            <person name="Korpole S."/>
            <person name="Pinnaka A.K."/>
            <person name="Subramanian S."/>
        </authorList>
    </citation>
    <scope>NUCLEOTIDE SEQUENCE [LARGE SCALE GENOMIC DNA]</scope>
    <source>
        <strain evidence="3 4">AK4</strain>
    </source>
</reference>